<dbReference type="STRING" id="34506.A0A090MXV5"/>
<dbReference type="Proteomes" id="UP000035682">
    <property type="component" value="Unplaced"/>
</dbReference>
<dbReference type="SMART" id="SM00198">
    <property type="entry name" value="SCP"/>
    <property type="match status" value="1"/>
</dbReference>
<evidence type="ECO:0000313" key="5">
    <source>
        <dbReference type="WBParaSite" id="SRAE_2000076400.1"/>
    </source>
</evidence>
<dbReference type="CTD" id="36378458"/>
<reference evidence="5" key="2">
    <citation type="submission" date="2020-12" db="UniProtKB">
        <authorList>
            <consortium name="WormBaseParasite"/>
        </authorList>
    </citation>
    <scope>IDENTIFICATION</scope>
</reference>
<sequence>MTFLLILLFNIYCIFSTSSYINNPRKTVNNFGFHQPNYLHRGIQNKDQKFIRKLKPSSFSNLVWSKIWNHCNYVCYSSSNFLKLKTKLLAEMNAYRRHNHASPLKLNQHLSTKAQQHAKAYASSRVLYKIIHMRKYGELVVVSQKNNAIQIARNWYIKGDNYNYKNSRSQNKYFDEFTQLVWKSSTNIGIGIAQKKYHLVVVCLFNPPGNKRNQYISNVLPPN</sequence>
<dbReference type="OMA" id="HNHASPL"/>
<dbReference type="GeneID" id="36378458"/>
<dbReference type="EMBL" id="LN609529">
    <property type="protein sequence ID" value="CEF66094.1"/>
    <property type="molecule type" value="Genomic_DNA"/>
</dbReference>
<dbReference type="OrthoDB" id="337038at2759"/>
<dbReference type="WBParaSite" id="SRAE_2000076400.1">
    <property type="protein sequence ID" value="SRAE_2000076400.1"/>
    <property type="gene ID" value="WBGene00260964"/>
</dbReference>
<dbReference type="RefSeq" id="XP_024505294.1">
    <property type="nucleotide sequence ID" value="XM_024651636.1"/>
</dbReference>
<reference evidence="3 4" key="1">
    <citation type="submission" date="2014-09" db="EMBL/GenBank/DDBJ databases">
        <authorList>
            <person name="Martin A.A."/>
        </authorList>
    </citation>
    <scope>NUCLEOTIDE SEQUENCE</scope>
    <source>
        <strain evidence="4">ED321</strain>
        <strain evidence="3">ED321 Heterogonic</strain>
    </source>
</reference>
<dbReference type="Pfam" id="PF00188">
    <property type="entry name" value="CAP"/>
    <property type="match status" value="1"/>
</dbReference>
<evidence type="ECO:0000313" key="6">
    <source>
        <dbReference type="WormBase" id="SRAE_2000076400"/>
    </source>
</evidence>
<dbReference type="PANTHER" id="PTHR10334">
    <property type="entry name" value="CYSTEINE-RICH SECRETORY PROTEIN-RELATED"/>
    <property type="match status" value="1"/>
</dbReference>
<dbReference type="Gene3D" id="3.40.33.10">
    <property type="entry name" value="CAP"/>
    <property type="match status" value="1"/>
</dbReference>
<protein>
    <submittedName>
        <fullName evidence="3 5">CAP domain-containing protein</fullName>
    </submittedName>
</protein>
<organism evidence="3">
    <name type="scientific">Strongyloides ratti</name>
    <name type="common">Parasitic roundworm</name>
    <dbReference type="NCBI Taxonomy" id="34506"/>
    <lineage>
        <taxon>Eukaryota</taxon>
        <taxon>Metazoa</taxon>
        <taxon>Ecdysozoa</taxon>
        <taxon>Nematoda</taxon>
        <taxon>Chromadorea</taxon>
        <taxon>Rhabditida</taxon>
        <taxon>Tylenchina</taxon>
        <taxon>Panagrolaimomorpha</taxon>
        <taxon>Strongyloidoidea</taxon>
        <taxon>Strongyloididae</taxon>
        <taxon>Strongyloides</taxon>
    </lineage>
</organism>
<feature type="domain" description="SCP" evidence="2">
    <location>
        <begin position="83"/>
        <end position="213"/>
    </location>
</feature>
<evidence type="ECO:0000259" key="2">
    <source>
        <dbReference type="SMART" id="SM00198"/>
    </source>
</evidence>
<dbReference type="AlphaFoldDB" id="A0A090MXV5"/>
<feature type="chain" id="PRO_5015031388" evidence="1">
    <location>
        <begin position="17"/>
        <end position="223"/>
    </location>
</feature>
<gene>
    <name evidence="3 5 6" type="ORF">SRAE_2000076400</name>
</gene>
<accession>A0A090MXV5</accession>
<name>A0A090MXV5_STRRB</name>
<dbReference type="WormBase" id="SRAE_2000076400">
    <property type="protein sequence ID" value="SRP05784"/>
    <property type="gene ID" value="WBGene00260964"/>
</dbReference>
<dbReference type="InterPro" id="IPR035940">
    <property type="entry name" value="CAP_sf"/>
</dbReference>
<proteinExistence type="predicted"/>
<dbReference type="InterPro" id="IPR001283">
    <property type="entry name" value="CRISP-related"/>
</dbReference>
<evidence type="ECO:0000313" key="3">
    <source>
        <dbReference type="EMBL" id="CEF66094.1"/>
    </source>
</evidence>
<dbReference type="SUPFAM" id="SSF55797">
    <property type="entry name" value="PR-1-like"/>
    <property type="match status" value="1"/>
</dbReference>
<evidence type="ECO:0000313" key="4">
    <source>
        <dbReference type="Proteomes" id="UP000035682"/>
    </source>
</evidence>
<dbReference type="InterPro" id="IPR014044">
    <property type="entry name" value="CAP_dom"/>
</dbReference>
<feature type="signal peptide" evidence="1">
    <location>
        <begin position="1"/>
        <end position="16"/>
    </location>
</feature>
<evidence type="ECO:0000256" key="1">
    <source>
        <dbReference type="SAM" id="SignalP"/>
    </source>
</evidence>
<keyword evidence="4" id="KW-1185">Reference proteome</keyword>
<keyword evidence="1" id="KW-0732">Signal</keyword>